<feature type="compositionally biased region" description="Pro residues" evidence="1">
    <location>
        <begin position="1"/>
        <end position="16"/>
    </location>
</feature>
<comment type="caution">
    <text evidence="3">The sequence shown here is derived from an EMBL/GenBank/DDBJ whole genome shotgun (WGS) entry which is preliminary data.</text>
</comment>
<proteinExistence type="predicted"/>
<protein>
    <submittedName>
        <fullName evidence="3">DUF2993 domain-containing protein</fullName>
    </submittedName>
</protein>
<feature type="transmembrane region" description="Helical" evidence="2">
    <location>
        <begin position="61"/>
        <end position="79"/>
    </location>
</feature>
<evidence type="ECO:0000256" key="2">
    <source>
        <dbReference type="SAM" id="Phobius"/>
    </source>
</evidence>
<dbReference type="RefSeq" id="WP_145850825.1">
    <property type="nucleotide sequence ID" value="NZ_RPFW01000001.1"/>
</dbReference>
<dbReference type="InterPro" id="IPR021373">
    <property type="entry name" value="DUF2993"/>
</dbReference>
<reference evidence="3 4" key="1">
    <citation type="submission" date="2018-11" db="EMBL/GenBank/DDBJ databases">
        <title>Trebonia kvetii gen.nov., sp.nov., a novel acidophilic actinobacterium, and proposal of the new actinobacterial family Treboniaceae fam. nov.</title>
        <authorList>
            <person name="Rapoport D."/>
            <person name="Sagova-Mareckova M."/>
            <person name="Sedlacek I."/>
            <person name="Provaznik J."/>
            <person name="Kralova S."/>
            <person name="Pavlinic D."/>
            <person name="Benes V."/>
            <person name="Kopecky J."/>
        </authorList>
    </citation>
    <scope>NUCLEOTIDE SEQUENCE [LARGE SCALE GENOMIC DNA]</scope>
    <source>
        <strain evidence="3 4">15Tr583</strain>
    </source>
</reference>
<name>A0A6P2C7Q8_9ACTN</name>
<feature type="region of interest" description="Disordered" evidence="1">
    <location>
        <begin position="1"/>
        <end position="53"/>
    </location>
</feature>
<dbReference type="OrthoDB" id="3215846at2"/>
<evidence type="ECO:0000313" key="3">
    <source>
        <dbReference type="EMBL" id="TVZ06071.1"/>
    </source>
</evidence>
<dbReference type="AlphaFoldDB" id="A0A6P2C7Q8"/>
<gene>
    <name evidence="3" type="ORF">EAS64_01010</name>
</gene>
<keyword evidence="2" id="KW-0472">Membrane</keyword>
<feature type="compositionally biased region" description="Gly residues" evidence="1">
    <location>
        <begin position="34"/>
        <end position="48"/>
    </location>
</feature>
<organism evidence="3 4">
    <name type="scientific">Trebonia kvetii</name>
    <dbReference type="NCBI Taxonomy" id="2480626"/>
    <lineage>
        <taxon>Bacteria</taxon>
        <taxon>Bacillati</taxon>
        <taxon>Actinomycetota</taxon>
        <taxon>Actinomycetes</taxon>
        <taxon>Streptosporangiales</taxon>
        <taxon>Treboniaceae</taxon>
        <taxon>Trebonia</taxon>
    </lineage>
</organism>
<sequence>MSDYQPRPPGGWPAQPPQSSGGGQGDGFAQPGYGQQGGGYGQQGGYGSRGRVARPRRRRRGWVVLTVILVMIVAILAIGDQIAKGIAENQIAQKIETSGLNTKPSVGIEGWPFLTQLAAKDIKAIDINASNVKTGQFEITSIKARATGVHLSSLSANASARIDQINGTATISYQSLANDLGNAINLPGVSSIGSIAPDPSAGPDAVKVDLGGLASVDATVKQTAPNKITIHFGALGGIASLLGGAGTIQDQVITIPPLPAGLVVRSVAVEPQGIVATASATNTTLSQ</sequence>
<evidence type="ECO:0000256" key="1">
    <source>
        <dbReference type="SAM" id="MobiDB-lite"/>
    </source>
</evidence>
<dbReference type="Pfam" id="PF11209">
    <property type="entry name" value="LmeA"/>
    <property type="match status" value="1"/>
</dbReference>
<dbReference type="Proteomes" id="UP000460272">
    <property type="component" value="Unassembled WGS sequence"/>
</dbReference>
<keyword evidence="4" id="KW-1185">Reference proteome</keyword>
<evidence type="ECO:0000313" key="4">
    <source>
        <dbReference type="Proteomes" id="UP000460272"/>
    </source>
</evidence>
<keyword evidence="2" id="KW-0812">Transmembrane</keyword>
<accession>A0A6P2C7Q8</accession>
<keyword evidence="2" id="KW-1133">Transmembrane helix</keyword>
<dbReference type="EMBL" id="RPFW01000001">
    <property type="protein sequence ID" value="TVZ06071.1"/>
    <property type="molecule type" value="Genomic_DNA"/>
</dbReference>